<evidence type="ECO:0000259" key="10">
    <source>
        <dbReference type="SMART" id="SM00848"/>
    </source>
</evidence>
<evidence type="ECO:0000256" key="6">
    <source>
        <dbReference type="ARBA" id="ARBA00023145"/>
    </source>
</evidence>
<dbReference type="Pfam" id="PF00112">
    <property type="entry name" value="Peptidase_C1"/>
    <property type="match status" value="1"/>
</dbReference>
<evidence type="ECO:0000256" key="1">
    <source>
        <dbReference type="ARBA" id="ARBA00008455"/>
    </source>
</evidence>
<dbReference type="InterPro" id="IPR013201">
    <property type="entry name" value="Prot_inhib_I29"/>
</dbReference>
<dbReference type="GO" id="GO:0006508">
    <property type="term" value="P:proteolysis"/>
    <property type="evidence" value="ECO:0007669"/>
    <property type="project" value="UniProtKB-KW"/>
</dbReference>
<dbReference type="CDD" id="cd02248">
    <property type="entry name" value="Peptidase_C1A"/>
    <property type="match status" value="1"/>
</dbReference>
<evidence type="ECO:0000313" key="11">
    <source>
        <dbReference type="EMBL" id="KAE8728768.1"/>
    </source>
</evidence>
<dbReference type="SMART" id="SM00848">
    <property type="entry name" value="Inhibitor_I29"/>
    <property type="match status" value="1"/>
</dbReference>
<dbReference type="SUPFAM" id="SSF54001">
    <property type="entry name" value="Cysteine proteinases"/>
    <property type="match status" value="1"/>
</dbReference>
<keyword evidence="8" id="KW-1133">Transmembrane helix</keyword>
<keyword evidence="7" id="KW-1015">Disulfide bond</keyword>
<organism evidence="11 12">
    <name type="scientific">Hibiscus syriacus</name>
    <name type="common">Rose of Sharon</name>
    <dbReference type="NCBI Taxonomy" id="106335"/>
    <lineage>
        <taxon>Eukaryota</taxon>
        <taxon>Viridiplantae</taxon>
        <taxon>Streptophyta</taxon>
        <taxon>Embryophyta</taxon>
        <taxon>Tracheophyta</taxon>
        <taxon>Spermatophyta</taxon>
        <taxon>Magnoliopsida</taxon>
        <taxon>eudicotyledons</taxon>
        <taxon>Gunneridae</taxon>
        <taxon>Pentapetalae</taxon>
        <taxon>rosids</taxon>
        <taxon>malvids</taxon>
        <taxon>Malvales</taxon>
        <taxon>Malvaceae</taxon>
        <taxon>Malvoideae</taxon>
        <taxon>Hibiscus</taxon>
    </lineage>
</organism>
<dbReference type="PROSITE" id="PS00640">
    <property type="entry name" value="THIOL_PROTEASE_ASN"/>
    <property type="match status" value="1"/>
</dbReference>
<dbReference type="InterPro" id="IPR000169">
    <property type="entry name" value="Pept_cys_AS"/>
</dbReference>
<dbReference type="AlphaFoldDB" id="A0A6A3CNF5"/>
<keyword evidence="12" id="KW-1185">Reference proteome</keyword>
<evidence type="ECO:0000313" key="12">
    <source>
        <dbReference type="Proteomes" id="UP000436088"/>
    </source>
</evidence>
<dbReference type="Pfam" id="PF08246">
    <property type="entry name" value="Inhibitor_I29"/>
    <property type="match status" value="1"/>
</dbReference>
<dbReference type="PANTHER" id="PTHR12411">
    <property type="entry name" value="CYSTEINE PROTEASE FAMILY C1-RELATED"/>
    <property type="match status" value="1"/>
</dbReference>
<evidence type="ECO:0000256" key="3">
    <source>
        <dbReference type="ARBA" id="ARBA00022729"/>
    </source>
</evidence>
<keyword evidence="6" id="KW-0865">Zymogen</keyword>
<dbReference type="PROSITE" id="PS00639">
    <property type="entry name" value="THIOL_PROTEASE_HIS"/>
    <property type="match status" value="1"/>
</dbReference>
<dbReference type="InterPro" id="IPR039417">
    <property type="entry name" value="Peptidase_C1A_papain-like"/>
</dbReference>
<gene>
    <name evidence="11" type="ORF">F3Y22_tig00004072pilonHSYRG00120</name>
</gene>
<dbReference type="InterPro" id="IPR025660">
    <property type="entry name" value="Pept_his_AS"/>
</dbReference>
<evidence type="ECO:0000259" key="9">
    <source>
        <dbReference type="SMART" id="SM00645"/>
    </source>
</evidence>
<evidence type="ECO:0000256" key="4">
    <source>
        <dbReference type="ARBA" id="ARBA00022801"/>
    </source>
</evidence>
<dbReference type="Proteomes" id="UP000436088">
    <property type="component" value="Unassembled WGS sequence"/>
</dbReference>
<comment type="similarity">
    <text evidence="1">Belongs to the peptidase C1 family.</text>
</comment>
<comment type="caution">
    <text evidence="11">The sequence shown here is derived from an EMBL/GenBank/DDBJ whole genome shotgun (WGS) entry which is preliminary data.</text>
</comment>
<dbReference type="PRINTS" id="PR00705">
    <property type="entry name" value="PAPAIN"/>
</dbReference>
<dbReference type="InterPro" id="IPR000668">
    <property type="entry name" value="Peptidase_C1A_C"/>
</dbReference>
<dbReference type="InterPro" id="IPR025661">
    <property type="entry name" value="Pept_asp_AS"/>
</dbReference>
<proteinExistence type="inferred from homology"/>
<dbReference type="GO" id="GO:0008234">
    <property type="term" value="F:cysteine-type peptidase activity"/>
    <property type="evidence" value="ECO:0007669"/>
    <property type="project" value="UniProtKB-KW"/>
</dbReference>
<name>A0A6A3CNF5_HIBSY</name>
<keyword evidence="8" id="KW-0812">Transmembrane</keyword>
<keyword evidence="5" id="KW-0788">Thiol protease</keyword>
<sequence>MIKALKEFFERSPPSTYEFRGAIAGVIIVAWCRLYYFLAVCVACQKYDLGAEDFIVELLVLELTLSSGFGILYDVSFFRALASAMDETTVAEKYQQWMVQHGRSYAMQEEQTMRFQIFKNNLQFIHNFNNMENQTYMLSLNEFADLTNEEFLMNYAGYKLSPSENSLKTKRFRYENLTNVPHSIDWRKKWAVTEIKNQASCGSCWAFSAIAAVEGIVKIKTGHLFSLSEQQLVDCARTKKSRGCDGGYMDDAFKYIVKNQGLAKESKYRYTAKDGNCSRRKETFRAARIHGYEDVPRENEEALLKAASQQPVSVALDCSGYGFQFYSGGVYRGPCRTSLNHAVTVVGYGTSEAGIKYWLVKNSWGKSWGENGYMRIERDVHSKKGLCGIAKIPSYPVA</sequence>
<evidence type="ECO:0000256" key="5">
    <source>
        <dbReference type="ARBA" id="ARBA00022807"/>
    </source>
</evidence>
<feature type="domain" description="Cathepsin propeptide inhibitor" evidence="10">
    <location>
        <begin position="94"/>
        <end position="151"/>
    </location>
</feature>
<dbReference type="SMART" id="SM00645">
    <property type="entry name" value="Pept_C1"/>
    <property type="match status" value="1"/>
</dbReference>
<feature type="transmembrane region" description="Helical" evidence="8">
    <location>
        <begin position="21"/>
        <end position="38"/>
    </location>
</feature>
<accession>A0A6A3CNF5</accession>
<protein>
    <submittedName>
        <fullName evidence="11">Senescence-specific cysteine protease SAG39</fullName>
    </submittedName>
</protein>
<evidence type="ECO:0000256" key="2">
    <source>
        <dbReference type="ARBA" id="ARBA00022670"/>
    </source>
</evidence>
<dbReference type="FunFam" id="3.90.70.10:FF:000023">
    <property type="entry name" value="Senescence-specific cysteine protease SAG39"/>
    <property type="match status" value="1"/>
</dbReference>
<evidence type="ECO:0000256" key="8">
    <source>
        <dbReference type="SAM" id="Phobius"/>
    </source>
</evidence>
<dbReference type="PROSITE" id="PS00139">
    <property type="entry name" value="THIOL_PROTEASE_CYS"/>
    <property type="match status" value="1"/>
</dbReference>
<reference evidence="11" key="1">
    <citation type="submission" date="2019-09" db="EMBL/GenBank/DDBJ databases">
        <title>Draft genome information of white flower Hibiscus syriacus.</title>
        <authorList>
            <person name="Kim Y.-M."/>
        </authorList>
    </citation>
    <scope>NUCLEOTIDE SEQUENCE [LARGE SCALE GENOMIC DNA]</scope>
    <source>
        <strain evidence="11">YM2019G1</strain>
    </source>
</reference>
<dbReference type="Gene3D" id="3.90.70.10">
    <property type="entry name" value="Cysteine proteinases"/>
    <property type="match status" value="1"/>
</dbReference>
<evidence type="ECO:0000256" key="7">
    <source>
        <dbReference type="ARBA" id="ARBA00023157"/>
    </source>
</evidence>
<dbReference type="InterPro" id="IPR013128">
    <property type="entry name" value="Peptidase_C1A"/>
</dbReference>
<keyword evidence="2 11" id="KW-0645">Protease</keyword>
<keyword evidence="8" id="KW-0472">Membrane</keyword>
<feature type="domain" description="Peptidase C1A papain C-terminal" evidence="9">
    <location>
        <begin position="180"/>
        <end position="397"/>
    </location>
</feature>
<dbReference type="InterPro" id="IPR038765">
    <property type="entry name" value="Papain-like_cys_pep_sf"/>
</dbReference>
<dbReference type="EMBL" id="VEPZ02000247">
    <property type="protein sequence ID" value="KAE8728768.1"/>
    <property type="molecule type" value="Genomic_DNA"/>
</dbReference>
<keyword evidence="3" id="KW-0732">Signal</keyword>
<keyword evidence="4" id="KW-0378">Hydrolase</keyword>